<evidence type="ECO:0000313" key="2">
    <source>
        <dbReference type="Proteomes" id="UP000955338"/>
    </source>
</evidence>
<gene>
    <name evidence="1" type="ORF">CEP48_02810</name>
</gene>
<dbReference type="SUPFAM" id="SSF53756">
    <property type="entry name" value="UDP-Glycosyltransferase/glycogen phosphorylase"/>
    <property type="match status" value="1"/>
</dbReference>
<dbReference type="Pfam" id="PF11477">
    <property type="entry name" value="PM0188"/>
    <property type="match status" value="1"/>
</dbReference>
<keyword evidence="1" id="KW-0808">Transferase</keyword>
<dbReference type="Gene3D" id="3.40.50.11110">
    <property type="entry name" value="Sialyltransferase, C-terminal GT-B Rossman nucleotide-binding domain"/>
    <property type="match status" value="1"/>
</dbReference>
<dbReference type="AlphaFoldDB" id="A0A8E3MFV2"/>
<dbReference type="Gene3D" id="3.40.50.11120">
    <property type="entry name" value="Sialyltransferase, N-terminal GT-B Rossman nucleotide-binding domain"/>
    <property type="match status" value="1"/>
</dbReference>
<name>A0A8E3MFV2_9PAST</name>
<evidence type="ECO:0000313" key="1">
    <source>
        <dbReference type="EMBL" id="QDJ14413.1"/>
    </source>
</evidence>
<dbReference type="InterPro" id="IPR021574">
    <property type="entry name" value="PM0188"/>
</dbReference>
<proteinExistence type="predicted"/>
<reference evidence="1" key="1">
    <citation type="submission" date="2017-06" db="EMBL/GenBank/DDBJ databases">
        <title>Genome sequencing of pathogenic and non-pathogenic strains within Bisgaard taxon 40.</title>
        <authorList>
            <person name="Ladner J.T."/>
            <person name="Lovett S.P."/>
            <person name="Koroleva G."/>
            <person name="Lorch J.M."/>
        </authorList>
    </citation>
    <scope>NUCLEOTIDE SEQUENCE</scope>
    <source>
        <strain evidence="1">27576-1-I1</strain>
    </source>
</reference>
<dbReference type="InterPro" id="IPR043078">
    <property type="entry name" value="Sialyltransferase_N"/>
</dbReference>
<dbReference type="Proteomes" id="UP000955338">
    <property type="component" value="Chromosome"/>
</dbReference>
<keyword evidence="2" id="KW-1185">Reference proteome</keyword>
<protein>
    <submittedName>
        <fullName evidence="1">Sialyltransferase</fullName>
    </submittedName>
</protein>
<organism evidence="1 2">
    <name type="scientific">Mergibacter septicus</name>
    <dbReference type="NCBI Taxonomy" id="221402"/>
    <lineage>
        <taxon>Bacteria</taxon>
        <taxon>Pseudomonadati</taxon>
        <taxon>Pseudomonadota</taxon>
        <taxon>Gammaproteobacteria</taxon>
        <taxon>Pasteurellales</taxon>
        <taxon>Pasteurellaceae</taxon>
        <taxon>Mergibacter</taxon>
    </lineage>
</organism>
<keyword evidence="1" id="KW-0328">Glycosyltransferase</keyword>
<dbReference type="GO" id="GO:0016757">
    <property type="term" value="F:glycosyltransferase activity"/>
    <property type="evidence" value="ECO:0007669"/>
    <property type="project" value="UniProtKB-KW"/>
</dbReference>
<dbReference type="RefSeq" id="WP_261919508.1">
    <property type="nucleotide sequence ID" value="NZ_CP022011.1"/>
</dbReference>
<sequence length="424" mass="49150">MLKDIFKKIGLYLLLFVGLSQQLSAKNITVYLDYATLPALNTLLDFAQNKDDRSTVRIFGLSRFPLSQEIVDQYPAGVIKVAKMKRNDQTDFDQLLFKEIEDSKETVNLTIYANLTWAAKMLSPLAAYMHTHPNKVKIKHLYLYDDGSGDYLALYQNRNKNIQQELEQAEKLLPYLLVAKEKEFSAEQFNLPAFYRYVWHKSVPTTYIMLRPDYLTKDPLMQPLKTYLGDRIEQMDWTKYQHLTAEQQQFFLQLVGFTPEIKHSLETKQKKFVFTGTTTWLGDSKDREYYAKAQTNILNNFIQPNGALYIGEGYQNYFKGHPRGLDINDYILAHTKELINISANIPFELLIMTDLLPEKVGGMASSLYFSLPEKNISHLIFTTSKEVKTALDAFNTDLLKMMLLLEIVKPEQVVFWDQLPQLPQ</sequence>
<accession>A0A8E3MFV2</accession>
<dbReference type="EMBL" id="CP022011">
    <property type="protein sequence ID" value="QDJ14413.1"/>
    <property type="molecule type" value="Genomic_DNA"/>
</dbReference>